<feature type="region of interest" description="Disordered" evidence="1">
    <location>
        <begin position="1"/>
        <end position="23"/>
    </location>
</feature>
<evidence type="ECO:0000313" key="3">
    <source>
        <dbReference type="Proteomes" id="UP000799424"/>
    </source>
</evidence>
<proteinExistence type="predicted"/>
<name>A0A6A6ZB00_9PLEO</name>
<evidence type="ECO:0000313" key="2">
    <source>
        <dbReference type="EMBL" id="KAF2818220.1"/>
    </source>
</evidence>
<feature type="region of interest" description="Disordered" evidence="1">
    <location>
        <begin position="38"/>
        <end position="77"/>
    </location>
</feature>
<sequence length="77" mass="7962">MSSQDTVEDPSFNKGPNIHVGSSDELYETAATGRRSTLQNNALSGLGCNGNPILGQRNDESVGSPHAVSEPSPGLPP</sequence>
<dbReference type="EMBL" id="MU006256">
    <property type="protein sequence ID" value="KAF2818220.1"/>
    <property type="molecule type" value="Genomic_DNA"/>
</dbReference>
<dbReference type="Proteomes" id="UP000799424">
    <property type="component" value="Unassembled WGS sequence"/>
</dbReference>
<accession>A0A6A6ZB00</accession>
<gene>
    <name evidence="2" type="ORF">CC86DRAFT_414116</name>
</gene>
<keyword evidence="3" id="KW-1185">Reference proteome</keyword>
<evidence type="ECO:0000256" key="1">
    <source>
        <dbReference type="SAM" id="MobiDB-lite"/>
    </source>
</evidence>
<dbReference type="AlphaFoldDB" id="A0A6A6ZB00"/>
<dbReference type="OrthoDB" id="10601760at2759"/>
<protein>
    <submittedName>
        <fullName evidence="2">Uncharacterized protein</fullName>
    </submittedName>
</protein>
<reference evidence="2" key="1">
    <citation type="journal article" date="2020" name="Stud. Mycol.">
        <title>101 Dothideomycetes genomes: a test case for predicting lifestyles and emergence of pathogens.</title>
        <authorList>
            <person name="Haridas S."/>
            <person name="Albert R."/>
            <person name="Binder M."/>
            <person name="Bloem J."/>
            <person name="Labutti K."/>
            <person name="Salamov A."/>
            <person name="Andreopoulos B."/>
            <person name="Baker S."/>
            <person name="Barry K."/>
            <person name="Bills G."/>
            <person name="Bluhm B."/>
            <person name="Cannon C."/>
            <person name="Castanera R."/>
            <person name="Culley D."/>
            <person name="Daum C."/>
            <person name="Ezra D."/>
            <person name="Gonzalez J."/>
            <person name="Henrissat B."/>
            <person name="Kuo A."/>
            <person name="Liang C."/>
            <person name="Lipzen A."/>
            <person name="Lutzoni F."/>
            <person name="Magnuson J."/>
            <person name="Mondo S."/>
            <person name="Nolan M."/>
            <person name="Ohm R."/>
            <person name="Pangilinan J."/>
            <person name="Park H.-J."/>
            <person name="Ramirez L."/>
            <person name="Alfaro M."/>
            <person name="Sun H."/>
            <person name="Tritt A."/>
            <person name="Yoshinaga Y."/>
            <person name="Zwiers L.-H."/>
            <person name="Turgeon B."/>
            <person name="Goodwin S."/>
            <person name="Spatafora J."/>
            <person name="Crous P."/>
            <person name="Grigoriev I."/>
        </authorList>
    </citation>
    <scope>NUCLEOTIDE SEQUENCE</scope>
    <source>
        <strain evidence="2">CBS 113818</strain>
    </source>
</reference>
<organism evidence="2 3">
    <name type="scientific">Ophiobolus disseminans</name>
    <dbReference type="NCBI Taxonomy" id="1469910"/>
    <lineage>
        <taxon>Eukaryota</taxon>
        <taxon>Fungi</taxon>
        <taxon>Dikarya</taxon>
        <taxon>Ascomycota</taxon>
        <taxon>Pezizomycotina</taxon>
        <taxon>Dothideomycetes</taxon>
        <taxon>Pleosporomycetidae</taxon>
        <taxon>Pleosporales</taxon>
        <taxon>Pleosporineae</taxon>
        <taxon>Phaeosphaeriaceae</taxon>
        <taxon>Ophiobolus</taxon>
    </lineage>
</organism>